<dbReference type="Gene3D" id="3.30.70.100">
    <property type="match status" value="1"/>
</dbReference>
<name>A0A176WP61_MARPO</name>
<dbReference type="GO" id="GO:0046872">
    <property type="term" value="F:metal ion binding"/>
    <property type="evidence" value="ECO:0007669"/>
    <property type="project" value="InterPro"/>
</dbReference>
<dbReference type="EMBL" id="LVLJ01000377">
    <property type="protein sequence ID" value="OAE34624.1"/>
    <property type="molecule type" value="Genomic_DNA"/>
</dbReference>
<dbReference type="PROSITE" id="PS50846">
    <property type="entry name" value="HMA_2"/>
    <property type="match status" value="1"/>
</dbReference>
<dbReference type="CDD" id="cd00371">
    <property type="entry name" value="HMA"/>
    <property type="match status" value="1"/>
</dbReference>
<evidence type="ECO:0000313" key="2">
    <source>
        <dbReference type="EMBL" id="OAE34624.1"/>
    </source>
</evidence>
<accession>A0A176WP61</accession>
<keyword evidence="3" id="KW-1185">Reference proteome</keyword>
<gene>
    <name evidence="2" type="ORF">AXG93_167s1350</name>
</gene>
<evidence type="ECO:0000259" key="1">
    <source>
        <dbReference type="PROSITE" id="PS50846"/>
    </source>
</evidence>
<dbReference type="InterPro" id="IPR036163">
    <property type="entry name" value="HMA_dom_sf"/>
</dbReference>
<feature type="domain" description="HMA" evidence="1">
    <location>
        <begin position="174"/>
        <end position="240"/>
    </location>
</feature>
<dbReference type="AlphaFoldDB" id="A0A176WP61"/>
<proteinExistence type="predicted"/>
<protein>
    <recommendedName>
        <fullName evidence="1">HMA domain-containing protein</fullName>
    </recommendedName>
</protein>
<dbReference type="Pfam" id="PF00403">
    <property type="entry name" value="HMA"/>
    <property type="match status" value="1"/>
</dbReference>
<dbReference type="SUPFAM" id="SSF55008">
    <property type="entry name" value="HMA, heavy metal-associated domain"/>
    <property type="match status" value="1"/>
</dbReference>
<dbReference type="InterPro" id="IPR006121">
    <property type="entry name" value="HMA_dom"/>
</dbReference>
<reference evidence="2" key="1">
    <citation type="submission" date="2016-03" db="EMBL/GenBank/DDBJ databases">
        <title>Mechanisms controlling the formation of the plant cell surface in tip-growing cells are functionally conserved among land plants.</title>
        <authorList>
            <person name="Honkanen S."/>
            <person name="Jones V.A."/>
            <person name="Morieri G."/>
            <person name="Champion C."/>
            <person name="Hetherington A.J."/>
            <person name="Kelly S."/>
            <person name="Saint-Marcoux D."/>
            <person name="Proust H."/>
            <person name="Prescott H."/>
            <person name="Dolan L."/>
        </authorList>
    </citation>
    <scope>NUCLEOTIDE SEQUENCE [LARGE SCALE GENOMIC DNA]</scope>
    <source>
        <tissue evidence="2">Whole gametophyte</tissue>
    </source>
</reference>
<dbReference type="Proteomes" id="UP000077202">
    <property type="component" value="Unassembled WGS sequence"/>
</dbReference>
<evidence type="ECO:0000313" key="3">
    <source>
        <dbReference type="Proteomes" id="UP000077202"/>
    </source>
</evidence>
<comment type="caution">
    <text evidence="2">The sequence shown here is derived from an EMBL/GenBank/DDBJ whole genome shotgun (WGS) entry which is preliminary data.</text>
</comment>
<sequence>MFCVTTTPRHRGGSISNWVRGHMPAENGPYAAGTNHVQVLVVNLRGNCPTRSIAETSGFPRIIERESDRAISLGCTFLFCSTNSVNPSDFCSPFAVAYCDSVSAKMMSMQDMFYSNAEPVWIVKPEEKKKDGAKKEEKPVEKQEFSILSIIPNYPYYYPAYVPEPSPKAEPQKKKETTTALHISICCSECVDTITYALKKLPGVKEVDCDILKEKVVVTYTTTPLGDILSESTRAFKHARLWRADD</sequence>
<organism evidence="2 3">
    <name type="scientific">Marchantia polymorpha subsp. ruderalis</name>
    <dbReference type="NCBI Taxonomy" id="1480154"/>
    <lineage>
        <taxon>Eukaryota</taxon>
        <taxon>Viridiplantae</taxon>
        <taxon>Streptophyta</taxon>
        <taxon>Embryophyta</taxon>
        <taxon>Marchantiophyta</taxon>
        <taxon>Marchantiopsida</taxon>
        <taxon>Marchantiidae</taxon>
        <taxon>Marchantiales</taxon>
        <taxon>Marchantiaceae</taxon>
        <taxon>Marchantia</taxon>
    </lineage>
</organism>